<keyword evidence="1" id="KW-0812">Transmembrane</keyword>
<dbReference type="EMBL" id="JAKWBL010000001">
    <property type="protein sequence ID" value="MCH5597933.1"/>
    <property type="molecule type" value="Genomic_DNA"/>
</dbReference>
<proteinExistence type="predicted"/>
<evidence type="ECO:0000259" key="2">
    <source>
        <dbReference type="Pfam" id="PF07863"/>
    </source>
</evidence>
<dbReference type="Pfam" id="PF07863">
    <property type="entry name" value="CtnDOT_TraJ"/>
    <property type="match status" value="1"/>
</dbReference>
<evidence type="ECO:0000256" key="1">
    <source>
        <dbReference type="SAM" id="Phobius"/>
    </source>
</evidence>
<accession>A0ABS9SHU0</accession>
<keyword evidence="1" id="KW-1133">Transmembrane helix</keyword>
<feature type="transmembrane region" description="Helical" evidence="1">
    <location>
        <begin position="48"/>
        <end position="73"/>
    </location>
</feature>
<feature type="transmembrane region" description="Helical" evidence="1">
    <location>
        <begin position="94"/>
        <end position="114"/>
    </location>
</feature>
<feature type="transmembrane region" description="Helical" evidence="1">
    <location>
        <begin position="229"/>
        <end position="249"/>
    </location>
</feature>
<comment type="caution">
    <text evidence="3">The sequence shown here is derived from an EMBL/GenBank/DDBJ whole genome shotgun (WGS) entry which is preliminary data.</text>
</comment>
<protein>
    <submittedName>
        <fullName evidence="3">Conjugative transposon protein TraJ</fullName>
    </submittedName>
</protein>
<feature type="domain" description="Conjugative transposon TraJ C-terminal" evidence="2">
    <location>
        <begin position="33"/>
        <end position="301"/>
    </location>
</feature>
<keyword evidence="4" id="KW-1185">Reference proteome</keyword>
<keyword evidence="1" id="KW-0472">Membrane</keyword>
<evidence type="ECO:0000313" key="3">
    <source>
        <dbReference type="EMBL" id="MCH5597933.1"/>
    </source>
</evidence>
<dbReference type="Proteomes" id="UP001202248">
    <property type="component" value="Unassembled WGS sequence"/>
</dbReference>
<dbReference type="RefSeq" id="WP_240827285.1">
    <property type="nucleotide sequence ID" value="NZ_JAKWBL010000001.1"/>
</dbReference>
<feature type="transmembrane region" description="Helical" evidence="1">
    <location>
        <begin position="255"/>
        <end position="276"/>
    </location>
</feature>
<evidence type="ECO:0000313" key="4">
    <source>
        <dbReference type="Proteomes" id="UP001202248"/>
    </source>
</evidence>
<reference evidence="3 4" key="1">
    <citation type="submission" date="2022-02" db="EMBL/GenBank/DDBJ databases">
        <authorList>
            <person name="Min J."/>
        </authorList>
    </citation>
    <scope>NUCLEOTIDE SEQUENCE [LARGE SCALE GENOMIC DNA]</scope>
    <source>
        <strain evidence="3 4">GR10-1</strain>
    </source>
</reference>
<gene>
    <name evidence="3" type="primary">traJ</name>
    <name evidence="3" type="ORF">MKP09_08470</name>
</gene>
<dbReference type="InterPro" id="IPR022393">
    <property type="entry name" value="Conjugative_transposon_TraJ"/>
</dbReference>
<dbReference type="NCBIfam" id="TIGR03782">
    <property type="entry name" value="Bac_Flav_CT_J"/>
    <property type="match status" value="1"/>
</dbReference>
<name>A0ABS9SHU0_9BACT</name>
<dbReference type="InterPro" id="IPR012424">
    <property type="entry name" value="Conjugative_transposon_TraJ_C"/>
</dbReference>
<sequence length="306" mass="34085">MTRDWKPAILIAVVTVMTPMVSHAQVVSGWAEDLESFHVVLERLYTEMLPLCSELIGVGRGIAGFAALWYIAARVWGHIARAESIDFYPLFRPFVIGFAVAIFPSVIALINGVMQPTVTGTKNMVASSDAAIEVLLKQKEEALKNSDLYQIYVGPSGEGDRDKWYKYTHPNQDPTDEGWMDAIGNNIRFAMSKASYNFRNGIKEVISEVLQLLFAAASLAINTMRTFNLLIMAILGPLAFGLSVFDGFGHTLKHWLARYVNVFLWLPIANLFGAVIGKIQQQMLKIDIDQVVQQGDTFLAARIWVI</sequence>
<organism evidence="3 4">
    <name type="scientific">Niabella ginsengisoli</name>
    <dbReference type="NCBI Taxonomy" id="522298"/>
    <lineage>
        <taxon>Bacteria</taxon>
        <taxon>Pseudomonadati</taxon>
        <taxon>Bacteroidota</taxon>
        <taxon>Chitinophagia</taxon>
        <taxon>Chitinophagales</taxon>
        <taxon>Chitinophagaceae</taxon>
        <taxon>Niabella</taxon>
    </lineage>
</organism>